<name>A0A1P8AGF0_9ACAR</name>
<evidence type="ECO:0000313" key="2">
    <source>
        <dbReference type="EMBL" id="AMX74193.1"/>
    </source>
</evidence>
<keyword evidence="1" id="KW-1133">Transmembrane helix</keyword>
<dbReference type="AlphaFoldDB" id="A0A1P8AGF0"/>
<keyword evidence="1" id="KW-0812">Transmembrane</keyword>
<feature type="transmembrane region" description="Helical" evidence="1">
    <location>
        <begin position="43"/>
        <end position="64"/>
    </location>
</feature>
<keyword evidence="2" id="KW-0496">Mitochondrion</keyword>
<feature type="transmembrane region" description="Helical" evidence="1">
    <location>
        <begin position="12"/>
        <end position="37"/>
    </location>
</feature>
<reference evidence="2" key="1">
    <citation type="journal article" date="2019" name="Ticks Tick Borne Dis.">
        <title>Argasid and ixodid systematics: Implications for soft tick evolution and systematics, with a new argasid species list.</title>
        <authorList>
            <person name="Mans B.J."/>
            <person name="Featherston J."/>
            <person name="Kvas M."/>
            <person name="Pillay K.A."/>
            <person name="de Klerk D.G."/>
            <person name="Pienaar R."/>
            <person name="de Castro M.H."/>
            <person name="Schwan T.G."/>
            <person name="Lopez J.E."/>
            <person name="Teel P."/>
            <person name="Perez de Leon A.A."/>
            <person name="Sonenshine D.E."/>
            <person name="Egekwu N.I."/>
            <person name="Bakkes D.K."/>
            <person name="Heyne H."/>
            <person name="Kanduma E.G."/>
            <person name="Nyangiwe N."/>
            <person name="Bouattour A."/>
            <person name="Latif A.A."/>
        </authorList>
    </citation>
    <scope>NUCLEOTIDE SEQUENCE</scope>
</reference>
<gene>
    <name evidence="2" type="primary">ND6</name>
</gene>
<proteinExistence type="predicted"/>
<sequence>MKMSIIIMMSFFASLHPVSMIMTMILMTIYISFNIYLYLKTSWLPFIIILLMLGGMLVIFLYITSLTPNKKFNFKKGPFILFLPLCLFFPKSNFLPSAINKMDIFNIFNQNNIMFLIIMMLYLILALLVIMNLILASFSPLKSN</sequence>
<feature type="transmembrane region" description="Helical" evidence="1">
    <location>
        <begin position="113"/>
        <end position="135"/>
    </location>
</feature>
<geneLocation type="mitochondrion" evidence="2"/>
<evidence type="ECO:0000256" key="1">
    <source>
        <dbReference type="SAM" id="Phobius"/>
    </source>
</evidence>
<organism evidence="2">
    <name type="scientific">Ornithodoros zumpti</name>
    <dbReference type="NCBI Taxonomy" id="1827026"/>
    <lineage>
        <taxon>Eukaryota</taxon>
        <taxon>Metazoa</taxon>
        <taxon>Ecdysozoa</taxon>
        <taxon>Arthropoda</taxon>
        <taxon>Chelicerata</taxon>
        <taxon>Arachnida</taxon>
        <taxon>Acari</taxon>
        <taxon>Parasitiformes</taxon>
        <taxon>Ixodida</taxon>
        <taxon>Ixodoidea</taxon>
        <taxon>Argasidae</taxon>
        <taxon>Ornithodorinae</taxon>
        <taxon>Ornithodoros</taxon>
    </lineage>
</organism>
<accession>A0A1P8AGF0</accession>
<protein>
    <submittedName>
        <fullName evidence="2">NADH dehydrogenase subunit 6</fullName>
    </submittedName>
</protein>
<dbReference type="EMBL" id="KR907257">
    <property type="protein sequence ID" value="AMX74193.1"/>
    <property type="molecule type" value="Genomic_DNA"/>
</dbReference>
<keyword evidence="1" id="KW-0472">Membrane</keyword>
<feature type="transmembrane region" description="Helical" evidence="1">
    <location>
        <begin position="76"/>
        <end position="93"/>
    </location>
</feature>